<proteinExistence type="inferred from homology"/>
<sequence length="236" mass="25855">MVCNISSADKIISTNITPKLATSPPHQYSLSPSSPLSPAGSPKTPSTPSPSPPRIAVPCAACKILRRRCVEKCVLAPYFPPTEPLKFTIAHKVFGASNIIKMLQELPEDQRADAVNSMVYEANSRIRDPIYGCAGAICQLQKQISELQAELAKAQAEMLNLQCQNDNLRSFIICSARSSSSSMESQDNDHQEPISSSDDTMIISCPNTTNSENKNDTTSFFLDDENLYAAWEPLWT</sequence>
<keyword evidence="2" id="KW-0175">Coiled coil</keyword>
<feature type="region of interest" description="Disordered" evidence="3">
    <location>
        <begin position="18"/>
        <end position="52"/>
    </location>
</feature>
<feature type="region of interest" description="Disordered" evidence="3">
    <location>
        <begin position="181"/>
        <end position="200"/>
    </location>
</feature>
<dbReference type="Proteomes" id="UP001161247">
    <property type="component" value="Chromosome 1"/>
</dbReference>
<name>A0AAV1C5R4_OLDCO</name>
<evidence type="ECO:0000259" key="4">
    <source>
        <dbReference type="Pfam" id="PF03195"/>
    </source>
</evidence>
<dbReference type="Pfam" id="PF03195">
    <property type="entry name" value="LOB"/>
    <property type="match status" value="1"/>
</dbReference>
<evidence type="ECO:0000313" key="6">
    <source>
        <dbReference type="Proteomes" id="UP001161247"/>
    </source>
</evidence>
<evidence type="ECO:0000256" key="2">
    <source>
        <dbReference type="SAM" id="Coils"/>
    </source>
</evidence>
<comment type="similarity">
    <text evidence="1">Belongs to the LOB domain-containing protein family.</text>
</comment>
<dbReference type="PANTHER" id="PTHR31301:SF206">
    <property type="entry name" value="LOB DOMAIN-CONTAINING PROTEIN 1"/>
    <property type="match status" value="1"/>
</dbReference>
<feature type="domain" description="LOB" evidence="4">
    <location>
        <begin position="58"/>
        <end position="155"/>
    </location>
</feature>
<reference evidence="5" key="1">
    <citation type="submission" date="2023-03" db="EMBL/GenBank/DDBJ databases">
        <authorList>
            <person name="Julca I."/>
        </authorList>
    </citation>
    <scope>NUCLEOTIDE SEQUENCE</scope>
</reference>
<keyword evidence="6" id="KW-1185">Reference proteome</keyword>
<accession>A0AAV1C5R4</accession>
<evidence type="ECO:0000313" key="5">
    <source>
        <dbReference type="EMBL" id="CAI9090986.1"/>
    </source>
</evidence>
<dbReference type="AlphaFoldDB" id="A0AAV1C5R4"/>
<feature type="compositionally biased region" description="Low complexity" evidence="3">
    <location>
        <begin position="23"/>
        <end position="44"/>
    </location>
</feature>
<protein>
    <submittedName>
        <fullName evidence="5">OLC1v1025895C1</fullName>
    </submittedName>
</protein>
<dbReference type="PANTHER" id="PTHR31301">
    <property type="entry name" value="LOB DOMAIN-CONTAINING PROTEIN 4-RELATED"/>
    <property type="match status" value="1"/>
</dbReference>
<organism evidence="5 6">
    <name type="scientific">Oldenlandia corymbosa var. corymbosa</name>
    <dbReference type="NCBI Taxonomy" id="529605"/>
    <lineage>
        <taxon>Eukaryota</taxon>
        <taxon>Viridiplantae</taxon>
        <taxon>Streptophyta</taxon>
        <taxon>Embryophyta</taxon>
        <taxon>Tracheophyta</taxon>
        <taxon>Spermatophyta</taxon>
        <taxon>Magnoliopsida</taxon>
        <taxon>eudicotyledons</taxon>
        <taxon>Gunneridae</taxon>
        <taxon>Pentapetalae</taxon>
        <taxon>asterids</taxon>
        <taxon>lamiids</taxon>
        <taxon>Gentianales</taxon>
        <taxon>Rubiaceae</taxon>
        <taxon>Rubioideae</taxon>
        <taxon>Spermacoceae</taxon>
        <taxon>Hedyotis-Oldenlandia complex</taxon>
        <taxon>Oldenlandia</taxon>
    </lineage>
</organism>
<evidence type="ECO:0000256" key="3">
    <source>
        <dbReference type="SAM" id="MobiDB-lite"/>
    </source>
</evidence>
<evidence type="ECO:0000256" key="1">
    <source>
        <dbReference type="ARBA" id="ARBA00005474"/>
    </source>
</evidence>
<feature type="coiled-coil region" evidence="2">
    <location>
        <begin position="137"/>
        <end position="171"/>
    </location>
</feature>
<dbReference type="InterPro" id="IPR004883">
    <property type="entry name" value="LOB"/>
</dbReference>
<dbReference type="EMBL" id="OX459118">
    <property type="protein sequence ID" value="CAI9090986.1"/>
    <property type="molecule type" value="Genomic_DNA"/>
</dbReference>
<gene>
    <name evidence="5" type="ORF">OLC1_LOCUS3020</name>
</gene>